<reference evidence="2 3" key="1">
    <citation type="submission" date="2019-03" db="EMBL/GenBank/DDBJ databases">
        <title>Genomic Encyclopedia of Type Strains, Phase IV (KMG-IV): sequencing the most valuable type-strain genomes for metagenomic binning, comparative biology and taxonomic classification.</title>
        <authorList>
            <person name="Goeker M."/>
        </authorList>
    </citation>
    <scope>NUCLEOTIDE SEQUENCE [LARGE SCALE GENOMIC DNA]</scope>
    <source>
        <strain evidence="2 3">DSM 24591</strain>
    </source>
</reference>
<keyword evidence="1" id="KW-1133">Transmembrane helix</keyword>
<dbReference type="AlphaFoldDB" id="A0A4V2UYG8"/>
<evidence type="ECO:0000313" key="3">
    <source>
        <dbReference type="Proteomes" id="UP000295525"/>
    </source>
</evidence>
<comment type="caution">
    <text evidence="2">The sequence shown here is derived from an EMBL/GenBank/DDBJ whole genome shotgun (WGS) entry which is preliminary data.</text>
</comment>
<protein>
    <submittedName>
        <fullName evidence="2">Putative Na+/H+ antiporter</fullName>
    </submittedName>
</protein>
<feature type="transmembrane region" description="Helical" evidence="1">
    <location>
        <begin position="205"/>
        <end position="224"/>
    </location>
</feature>
<proteinExistence type="predicted"/>
<keyword evidence="3" id="KW-1185">Reference proteome</keyword>
<feature type="transmembrane region" description="Helical" evidence="1">
    <location>
        <begin position="160"/>
        <end position="185"/>
    </location>
</feature>
<evidence type="ECO:0000256" key="1">
    <source>
        <dbReference type="SAM" id="Phobius"/>
    </source>
</evidence>
<dbReference type="OrthoDB" id="248356at2"/>
<feature type="transmembrane region" description="Helical" evidence="1">
    <location>
        <begin position="374"/>
        <end position="393"/>
    </location>
</feature>
<sequence>MPDLIELIASVLFAIAIIHTFSVPVFARLSHRGGRHAGLWHMLSEVEAVFGVWAFILLVIMALLKGTGGAVAYMDTRNFTEPAFVFAIMVVAASRPILELVGMVVQGVARVLPFRTELATYFLTLSLVPLSGSFITEPAAMTLAALLLRDGYFRHSEQTGFKYMTLGVLFVNVSIGGVLTSYAAPPVLMVAHTFGWDATYMATHFGWRAACAVIINAAVLTLICRKYLLSGELGAGRNVDADGPGQPKLASAAPRAPVPALVMAIHLLFLLGVVLGAHHPTIFLGLLMFFIGYTEAYKGHQDTLMIKEGLLVGFFLAGLVVLGGLQKWWLQDLLAGLQPVVLYWGATALTAVTDNAALTYLGSMVDGTSDLWRYMLVAGAVTGGGLTVIANAPNPAGFSILKNYFPDGAISPIKLLAAAAIPTLVAAFMFLLPNSFG</sequence>
<keyword evidence="1" id="KW-0812">Transmembrane</keyword>
<accession>A0A4V2UYG8</accession>
<feature type="transmembrane region" description="Helical" evidence="1">
    <location>
        <begin position="84"/>
        <end position="109"/>
    </location>
</feature>
<dbReference type="InterPro" id="IPR009978">
    <property type="entry name" value="Na_H_antiport_3"/>
</dbReference>
<feature type="transmembrane region" description="Helical" evidence="1">
    <location>
        <begin position="413"/>
        <end position="432"/>
    </location>
</feature>
<keyword evidence="1" id="KW-0472">Membrane</keyword>
<name>A0A4V2UYG8_9BURK</name>
<feature type="transmembrane region" description="Helical" evidence="1">
    <location>
        <begin position="39"/>
        <end position="64"/>
    </location>
</feature>
<dbReference type="Proteomes" id="UP000295525">
    <property type="component" value="Unassembled WGS sequence"/>
</dbReference>
<dbReference type="RefSeq" id="WP_132582148.1">
    <property type="nucleotide sequence ID" value="NZ_SMAJ01000006.1"/>
</dbReference>
<dbReference type="Pfam" id="PF07399">
    <property type="entry name" value="Na_H_antiport_3"/>
    <property type="match status" value="1"/>
</dbReference>
<feature type="transmembrane region" description="Helical" evidence="1">
    <location>
        <begin position="341"/>
        <end position="362"/>
    </location>
</feature>
<gene>
    <name evidence="2" type="ORF">EDC26_106122</name>
</gene>
<feature type="transmembrane region" description="Helical" evidence="1">
    <location>
        <begin position="309"/>
        <end position="329"/>
    </location>
</feature>
<feature type="transmembrane region" description="Helical" evidence="1">
    <location>
        <begin position="7"/>
        <end position="27"/>
    </location>
</feature>
<dbReference type="EMBL" id="SMAJ01000006">
    <property type="protein sequence ID" value="TCT07398.1"/>
    <property type="molecule type" value="Genomic_DNA"/>
</dbReference>
<evidence type="ECO:0000313" key="2">
    <source>
        <dbReference type="EMBL" id="TCT07398.1"/>
    </source>
</evidence>
<organism evidence="2 3">
    <name type="scientific">Paralcaligenes ureilyticus</name>
    <dbReference type="NCBI Taxonomy" id="627131"/>
    <lineage>
        <taxon>Bacteria</taxon>
        <taxon>Pseudomonadati</taxon>
        <taxon>Pseudomonadota</taxon>
        <taxon>Betaproteobacteria</taxon>
        <taxon>Burkholderiales</taxon>
        <taxon>Alcaligenaceae</taxon>
        <taxon>Paralcaligenes</taxon>
    </lineage>
</organism>
<feature type="transmembrane region" description="Helical" evidence="1">
    <location>
        <begin position="121"/>
        <end position="148"/>
    </location>
</feature>